<keyword evidence="2" id="KW-1185">Reference proteome</keyword>
<comment type="caution">
    <text evidence="1">The sequence shown here is derived from an EMBL/GenBank/DDBJ whole genome shotgun (WGS) entry which is preliminary data.</text>
</comment>
<reference evidence="1 2" key="1">
    <citation type="submission" date="2024-02" db="EMBL/GenBank/DDBJ databases">
        <title>First draft genome assembly of two strains of Seiridium cardinale.</title>
        <authorList>
            <person name="Emiliani G."/>
            <person name="Scali E."/>
        </authorList>
    </citation>
    <scope>NUCLEOTIDE SEQUENCE [LARGE SCALE GENOMIC DNA]</scope>
    <source>
        <strain evidence="1 2">BM-138-000479</strain>
    </source>
</reference>
<protein>
    <submittedName>
        <fullName evidence="1">Uncharacterized protein</fullName>
    </submittedName>
</protein>
<evidence type="ECO:0000313" key="1">
    <source>
        <dbReference type="EMBL" id="KAK9780237.1"/>
    </source>
</evidence>
<accession>A0ABR2Y368</accession>
<name>A0ABR2Y368_9PEZI</name>
<proteinExistence type="predicted"/>
<evidence type="ECO:0000313" key="2">
    <source>
        <dbReference type="Proteomes" id="UP001465668"/>
    </source>
</evidence>
<dbReference type="EMBL" id="JARVKM010000007">
    <property type="protein sequence ID" value="KAK9780237.1"/>
    <property type="molecule type" value="Genomic_DNA"/>
</dbReference>
<dbReference type="Proteomes" id="UP001465668">
    <property type="component" value="Unassembled WGS sequence"/>
</dbReference>
<organism evidence="1 2">
    <name type="scientific">Seiridium cardinale</name>
    <dbReference type="NCBI Taxonomy" id="138064"/>
    <lineage>
        <taxon>Eukaryota</taxon>
        <taxon>Fungi</taxon>
        <taxon>Dikarya</taxon>
        <taxon>Ascomycota</taxon>
        <taxon>Pezizomycotina</taxon>
        <taxon>Sordariomycetes</taxon>
        <taxon>Xylariomycetidae</taxon>
        <taxon>Amphisphaeriales</taxon>
        <taxon>Sporocadaceae</taxon>
        <taxon>Seiridium</taxon>
    </lineage>
</organism>
<gene>
    <name evidence="1" type="ORF">SCAR479_02874</name>
</gene>
<sequence>MSKGQTEALLRNINQSLFALRGLKVKIARLDALAKLAVNIDPFASVSNGTK</sequence>